<evidence type="ECO:0000313" key="2">
    <source>
        <dbReference type="EMBL" id="GCE30724.1"/>
    </source>
</evidence>
<proteinExistence type="predicted"/>
<protein>
    <submittedName>
        <fullName evidence="2">Uncharacterized protein</fullName>
    </submittedName>
</protein>
<evidence type="ECO:0000256" key="1">
    <source>
        <dbReference type="SAM" id="MobiDB-lite"/>
    </source>
</evidence>
<keyword evidence="3" id="KW-1185">Reference proteome</keyword>
<evidence type="ECO:0000313" key="3">
    <source>
        <dbReference type="Proteomes" id="UP000287171"/>
    </source>
</evidence>
<comment type="caution">
    <text evidence="2">The sequence shown here is derived from an EMBL/GenBank/DDBJ whole genome shotgun (WGS) entry which is preliminary data.</text>
</comment>
<dbReference type="EMBL" id="BIFT01000002">
    <property type="protein sequence ID" value="GCE30724.1"/>
    <property type="molecule type" value="Genomic_DNA"/>
</dbReference>
<feature type="region of interest" description="Disordered" evidence="1">
    <location>
        <begin position="1"/>
        <end position="26"/>
    </location>
</feature>
<name>A0A402BH29_9CHLR</name>
<accession>A0A402BH29</accession>
<gene>
    <name evidence="2" type="ORF">KDA_62080</name>
</gene>
<dbReference type="AlphaFoldDB" id="A0A402BH29"/>
<dbReference type="Proteomes" id="UP000287171">
    <property type="component" value="Unassembled WGS sequence"/>
</dbReference>
<organism evidence="2 3">
    <name type="scientific">Dictyobacter alpinus</name>
    <dbReference type="NCBI Taxonomy" id="2014873"/>
    <lineage>
        <taxon>Bacteria</taxon>
        <taxon>Bacillati</taxon>
        <taxon>Chloroflexota</taxon>
        <taxon>Ktedonobacteria</taxon>
        <taxon>Ktedonobacterales</taxon>
        <taxon>Dictyobacteraceae</taxon>
        <taxon>Dictyobacter</taxon>
    </lineage>
</organism>
<sequence length="78" mass="9007">MLRIAQHLTSHVKPLERQRRENNDQRGMDFMRNKHYLGVVDVLCSARSTASYFVARITFWVSSRASLQSSIRGEKGVL</sequence>
<reference evidence="3" key="1">
    <citation type="submission" date="2018-12" db="EMBL/GenBank/DDBJ databases">
        <title>Tengunoibacter tsumagoiensis gen. nov., sp. nov., Dictyobacter kobayashii sp. nov., D. alpinus sp. nov., and D. joshuensis sp. nov. and description of Dictyobacteraceae fam. nov. within the order Ktedonobacterales isolated from Tengu-no-mugimeshi.</title>
        <authorList>
            <person name="Wang C.M."/>
            <person name="Zheng Y."/>
            <person name="Sakai Y."/>
            <person name="Toyoda A."/>
            <person name="Minakuchi Y."/>
            <person name="Abe K."/>
            <person name="Yokota A."/>
            <person name="Yabe S."/>
        </authorList>
    </citation>
    <scope>NUCLEOTIDE SEQUENCE [LARGE SCALE GENOMIC DNA]</scope>
    <source>
        <strain evidence="3">Uno16</strain>
    </source>
</reference>
<feature type="compositionally biased region" description="Basic and acidic residues" evidence="1">
    <location>
        <begin position="13"/>
        <end position="26"/>
    </location>
</feature>